<dbReference type="EMBL" id="CP006731">
    <property type="protein sequence ID" value="AHB69799.1"/>
    <property type="molecule type" value="Genomic_DNA"/>
</dbReference>
<reference evidence="1 2" key="1">
    <citation type="journal article" date="2014" name="Genome Announc.">
        <title>Complete Genome Sequence of Cronobacter sakazakii Strain CMCC 45402.</title>
        <authorList>
            <person name="Zhao Z."/>
            <person name="Wang L."/>
            <person name="Wang B."/>
            <person name="Liang H."/>
            <person name="Ye Q."/>
            <person name="Zeng M."/>
        </authorList>
    </citation>
    <scope>NUCLEOTIDE SEQUENCE [LARGE SCALE GENOMIC DNA]</scope>
    <source>
        <strain evidence="2">45402</strain>
    </source>
</reference>
<dbReference type="Proteomes" id="UP000018545">
    <property type="component" value="Chromosome"/>
</dbReference>
<evidence type="ECO:0000313" key="1">
    <source>
        <dbReference type="EMBL" id="AHB69799.1"/>
    </source>
</evidence>
<name>V5TZ13_9ENTR</name>
<gene>
    <name evidence="1" type="ORF">P262_02031</name>
</gene>
<sequence>MAGEKRGFSPCKQALSEMSARRCAFIHSPQLIYEQTP</sequence>
<dbReference type="KEGG" id="csi:P262_02031"/>
<dbReference type="PATRIC" id="fig|1401659.3.peg.1431"/>
<dbReference type="HOGENOM" id="CLU_212578_0_0_6"/>
<accession>V5TZ13</accession>
<organism evidence="1 2">
    <name type="scientific">Cronobacter malonaticus</name>
    <dbReference type="NCBI Taxonomy" id="413503"/>
    <lineage>
        <taxon>Bacteria</taxon>
        <taxon>Pseudomonadati</taxon>
        <taxon>Pseudomonadota</taxon>
        <taxon>Gammaproteobacteria</taxon>
        <taxon>Enterobacterales</taxon>
        <taxon>Enterobacteriaceae</taxon>
        <taxon>Cronobacter</taxon>
    </lineage>
</organism>
<evidence type="ECO:0000313" key="2">
    <source>
        <dbReference type="Proteomes" id="UP000018545"/>
    </source>
</evidence>
<proteinExistence type="predicted"/>
<dbReference type="AlphaFoldDB" id="V5TZ13"/>
<protein>
    <submittedName>
        <fullName evidence="1">Uncharacterized protein</fullName>
    </submittedName>
</protein>